<dbReference type="OrthoDB" id="9784785at2"/>
<evidence type="ECO:0000256" key="1">
    <source>
        <dbReference type="HAMAP-Rule" id="MF_01584"/>
    </source>
</evidence>
<feature type="coiled-coil region" evidence="2">
    <location>
        <begin position="180"/>
        <end position="214"/>
    </location>
</feature>
<evidence type="ECO:0000256" key="2">
    <source>
        <dbReference type="SAM" id="Coils"/>
    </source>
</evidence>
<protein>
    <submittedName>
        <fullName evidence="3">Uncharacterized protein</fullName>
    </submittedName>
</protein>
<name>A0A1G5QSG4_9GAMM</name>
<dbReference type="EMBL" id="FMWD01000008">
    <property type="protein sequence ID" value="SCZ64606.1"/>
    <property type="molecule type" value="Genomic_DNA"/>
</dbReference>
<reference evidence="3 4" key="1">
    <citation type="submission" date="2016-10" db="EMBL/GenBank/DDBJ databases">
        <authorList>
            <person name="de Groot N.N."/>
        </authorList>
    </citation>
    <scope>NUCLEOTIDE SEQUENCE [LARGE SCALE GENOMIC DNA]</scope>
    <source>
        <strain evidence="3 4">HLD2</strain>
    </source>
</reference>
<dbReference type="PANTHER" id="PTHR38768:SF1">
    <property type="entry name" value="UPF0502 PROTEIN YCEH"/>
    <property type="match status" value="1"/>
</dbReference>
<keyword evidence="2" id="KW-0175">Coiled coil</keyword>
<organism evidence="3 4">
    <name type="scientific">Thiohalomonas denitrificans</name>
    <dbReference type="NCBI Taxonomy" id="415747"/>
    <lineage>
        <taxon>Bacteria</taxon>
        <taxon>Pseudomonadati</taxon>
        <taxon>Pseudomonadota</taxon>
        <taxon>Gammaproteobacteria</taxon>
        <taxon>Thiohalomonadales</taxon>
        <taxon>Thiohalomonadaceae</taxon>
        <taxon>Thiohalomonas</taxon>
    </lineage>
</organism>
<proteinExistence type="inferred from homology"/>
<dbReference type="AlphaFoldDB" id="A0A1G5QSG4"/>
<dbReference type="Proteomes" id="UP000199648">
    <property type="component" value="Unassembled WGS sequence"/>
</dbReference>
<dbReference type="InterPro" id="IPR007432">
    <property type="entry name" value="DUF480"/>
</dbReference>
<dbReference type="InterPro" id="IPR036390">
    <property type="entry name" value="WH_DNA-bd_sf"/>
</dbReference>
<dbReference type="RefSeq" id="WP_092998127.1">
    <property type="nucleotide sequence ID" value="NZ_FMWD01000008.1"/>
</dbReference>
<dbReference type="PANTHER" id="PTHR38768">
    <property type="entry name" value="UPF0502 PROTEIN YCEH"/>
    <property type="match status" value="1"/>
</dbReference>
<dbReference type="Pfam" id="PF04337">
    <property type="entry name" value="DUF480"/>
    <property type="match status" value="1"/>
</dbReference>
<gene>
    <name evidence="3" type="ORF">SAMN03097708_02668</name>
</gene>
<keyword evidence="4" id="KW-1185">Reference proteome</keyword>
<accession>A0A1G5QSG4</accession>
<evidence type="ECO:0000313" key="4">
    <source>
        <dbReference type="Proteomes" id="UP000199648"/>
    </source>
</evidence>
<dbReference type="InterPro" id="IPR036388">
    <property type="entry name" value="WH-like_DNA-bd_sf"/>
</dbReference>
<evidence type="ECO:0000313" key="3">
    <source>
        <dbReference type="EMBL" id="SCZ64606.1"/>
    </source>
</evidence>
<comment type="similarity">
    <text evidence="1">Belongs to the UPF0502 family.</text>
</comment>
<dbReference type="Gene3D" id="1.10.10.10">
    <property type="entry name" value="Winged helix-like DNA-binding domain superfamily/Winged helix DNA-binding domain"/>
    <property type="match status" value="2"/>
</dbReference>
<dbReference type="HAMAP" id="MF_01584">
    <property type="entry name" value="UPF0502"/>
    <property type="match status" value="1"/>
</dbReference>
<dbReference type="SUPFAM" id="SSF46785">
    <property type="entry name" value="Winged helix' DNA-binding domain"/>
    <property type="match status" value="2"/>
</dbReference>
<sequence length="214" mass="23804">MPFELNPVEVRVLGSLVEKELTTPDNYPLSLNALVAACNQKSNRDPVMALSESEVVEALDALIGRYLVRETGGAGSRVPKYAHRLSGSLFEKRQFGRRDLAVLNVLMLRSPQTVGELRTRTARMADFDSLEAIENQLQELASRDDGPFVRELPPRAGQRERRYTHLFGVFPAVEQASIPGNTTDERIATLEQEVAELRKEVAALRASVQAFRGD</sequence>